<evidence type="ECO:0000313" key="3">
    <source>
        <dbReference type="Proteomes" id="UP000015961"/>
    </source>
</evidence>
<feature type="transmembrane region" description="Helical" evidence="1">
    <location>
        <begin position="122"/>
        <end position="144"/>
    </location>
</feature>
<gene>
    <name evidence="2" type="ORF">I573_02045</name>
</gene>
<feature type="transmembrane region" description="Helical" evidence="1">
    <location>
        <begin position="332"/>
        <end position="352"/>
    </location>
</feature>
<feature type="transmembrane region" description="Helical" evidence="1">
    <location>
        <begin position="7"/>
        <end position="26"/>
    </location>
</feature>
<feature type="transmembrane region" description="Helical" evidence="1">
    <location>
        <begin position="179"/>
        <end position="207"/>
    </location>
</feature>
<evidence type="ECO:0008006" key="4">
    <source>
        <dbReference type="Google" id="ProtNLM"/>
    </source>
</evidence>
<accession>S0NN89</accession>
<dbReference type="PATRIC" id="fig|1140003.3.peg.1963"/>
<feature type="transmembrane region" description="Helical" evidence="1">
    <location>
        <begin position="533"/>
        <end position="559"/>
    </location>
</feature>
<sequence length="566" mass="65727">MLKKYRITPYLILFLCAIILLLPQLITGNMMLGADYIFHYNRFYETAMQIKTGNFNYFLSLFSFQTTGRMINALYGPLMAYFQGILLLIAGTWFRYQLLSNFLLFFLSGSSMFYLLKKSKRSLGTSLFFSISYMTSYCILYGIFRQSFTSWGAVVFPFALVPLIQMIEKKKIAPIRLAIAMALIVQVHFFTSLLVVMIYFLAFCYLLTQKLSKQFFIQLIQSVALFLCLTANIWVVFLSVYRYDNIQPPFVNADMSAYTIDQSSHIWLDYPMFFLLFIGLQWLLYLRQRKTLPKIVHVTFWLSVFFLFLSTSILPWSYFVEQKIPFVTLIQFPFRFFVPFTVLLFLSLAFLLDKTKIHTLFSWKLLGVGLCILALFNALQGTTQQLDKWTSLKTSDILSKHTFVTTQDIDQIKDSFYDSDLNQMLHLIIKSTPDYLPNEKENIGNRYNEYEKHILFTPFTFDSITQKDGTLQVTWTAKQEATVTLPLVAYAHTTLTLNGQIIENKVDHEAILHLVTLTQKPGQNTLIIGYHQALYVTLGLWLTLISWLSLLVLGAIYILQTKRTPQ</sequence>
<name>S0NN89_9ENTE</name>
<evidence type="ECO:0000313" key="2">
    <source>
        <dbReference type="EMBL" id="EOT82932.1"/>
    </source>
</evidence>
<dbReference type="OrthoDB" id="2328595at2"/>
<keyword evidence="3" id="KW-1185">Reference proteome</keyword>
<organism evidence="2 3">
    <name type="scientific">Enterococcus sulfureus ATCC 49903</name>
    <dbReference type="NCBI Taxonomy" id="1140003"/>
    <lineage>
        <taxon>Bacteria</taxon>
        <taxon>Bacillati</taxon>
        <taxon>Bacillota</taxon>
        <taxon>Bacilli</taxon>
        <taxon>Lactobacillales</taxon>
        <taxon>Enterococcaceae</taxon>
        <taxon>Enterococcus</taxon>
    </lineage>
</organism>
<dbReference type="Proteomes" id="UP000015961">
    <property type="component" value="Unassembled WGS sequence"/>
</dbReference>
<dbReference type="EMBL" id="ASWO01000007">
    <property type="protein sequence ID" value="EOT82932.1"/>
    <property type="molecule type" value="Genomic_DNA"/>
</dbReference>
<keyword evidence="1" id="KW-0472">Membrane</keyword>
<feature type="transmembrane region" description="Helical" evidence="1">
    <location>
        <begin position="70"/>
        <end position="91"/>
    </location>
</feature>
<dbReference type="STRING" id="1140003.OMY_02036"/>
<feature type="transmembrane region" description="Helical" evidence="1">
    <location>
        <begin position="361"/>
        <end position="379"/>
    </location>
</feature>
<comment type="caution">
    <text evidence="2">The sequence shown here is derived from an EMBL/GenBank/DDBJ whole genome shotgun (WGS) entry which is preliminary data.</text>
</comment>
<dbReference type="AlphaFoldDB" id="S0NN89"/>
<feature type="transmembrane region" description="Helical" evidence="1">
    <location>
        <begin position="219"/>
        <end position="241"/>
    </location>
</feature>
<reference evidence="2 3" key="1">
    <citation type="submission" date="2013-03" db="EMBL/GenBank/DDBJ databases">
        <title>The Genome Sequence of Enterococcus sulfureus ATCC_49903 (PacBio/Illumina hybrid assembly).</title>
        <authorList>
            <consortium name="The Broad Institute Genomics Platform"/>
            <consortium name="The Broad Institute Genome Sequencing Center for Infectious Disease"/>
            <person name="Earl A."/>
            <person name="Russ C."/>
            <person name="Gilmore M."/>
            <person name="Surin D."/>
            <person name="Walker B."/>
            <person name="Young S."/>
            <person name="Zeng Q."/>
            <person name="Gargeya S."/>
            <person name="Fitzgerald M."/>
            <person name="Haas B."/>
            <person name="Abouelleil A."/>
            <person name="Allen A.W."/>
            <person name="Alvarado L."/>
            <person name="Arachchi H.M."/>
            <person name="Berlin A.M."/>
            <person name="Chapman S.B."/>
            <person name="Gainer-Dewar J."/>
            <person name="Goldberg J."/>
            <person name="Griggs A."/>
            <person name="Gujja S."/>
            <person name="Hansen M."/>
            <person name="Howarth C."/>
            <person name="Imamovic A."/>
            <person name="Ireland A."/>
            <person name="Larimer J."/>
            <person name="McCowan C."/>
            <person name="Murphy C."/>
            <person name="Pearson M."/>
            <person name="Poon T.W."/>
            <person name="Priest M."/>
            <person name="Roberts A."/>
            <person name="Saif S."/>
            <person name="Shea T."/>
            <person name="Sisk P."/>
            <person name="Sykes S."/>
            <person name="Wortman J."/>
            <person name="Nusbaum C."/>
            <person name="Birren B."/>
        </authorList>
    </citation>
    <scope>NUCLEOTIDE SEQUENCE [LARGE SCALE GENOMIC DNA]</scope>
    <source>
        <strain evidence="2 3">ATCC 49903</strain>
    </source>
</reference>
<evidence type="ECO:0000256" key="1">
    <source>
        <dbReference type="SAM" id="Phobius"/>
    </source>
</evidence>
<dbReference type="eggNOG" id="COG4485">
    <property type="taxonomic scope" value="Bacteria"/>
</dbReference>
<protein>
    <recommendedName>
        <fullName evidence="4">Membrane protein 6-pyruvoyl-tetrahydropterin synthase-related domain-containing protein</fullName>
    </recommendedName>
</protein>
<keyword evidence="1" id="KW-1133">Transmembrane helix</keyword>
<keyword evidence="1" id="KW-0812">Transmembrane</keyword>
<proteinExistence type="predicted"/>
<feature type="transmembrane region" description="Helical" evidence="1">
    <location>
        <begin position="98"/>
        <end position="116"/>
    </location>
</feature>
<feature type="transmembrane region" description="Helical" evidence="1">
    <location>
        <begin position="266"/>
        <end position="286"/>
    </location>
</feature>
<feature type="transmembrane region" description="Helical" evidence="1">
    <location>
        <begin position="298"/>
        <end position="320"/>
    </location>
</feature>
<dbReference type="RefSeq" id="WP_016186468.1">
    <property type="nucleotide sequence ID" value="NZ_ASWO01000007.1"/>
</dbReference>